<dbReference type="OrthoDB" id="626167at2759"/>
<accession>A0A3P7L610</accession>
<keyword evidence="2" id="KW-1185">Reference proteome</keyword>
<evidence type="ECO:0000313" key="1">
    <source>
        <dbReference type="EMBL" id="VDN12865.1"/>
    </source>
</evidence>
<proteinExistence type="predicted"/>
<gene>
    <name evidence="1" type="ORF">DILT_LOCUS8696</name>
</gene>
<protein>
    <submittedName>
        <fullName evidence="1">Uncharacterized protein</fullName>
    </submittedName>
</protein>
<dbReference type="EMBL" id="UYRU01054935">
    <property type="protein sequence ID" value="VDN12865.1"/>
    <property type="molecule type" value="Genomic_DNA"/>
</dbReference>
<organism evidence="1 2">
    <name type="scientific">Dibothriocephalus latus</name>
    <name type="common">Fish tapeworm</name>
    <name type="synonym">Diphyllobothrium latum</name>
    <dbReference type="NCBI Taxonomy" id="60516"/>
    <lineage>
        <taxon>Eukaryota</taxon>
        <taxon>Metazoa</taxon>
        <taxon>Spiralia</taxon>
        <taxon>Lophotrochozoa</taxon>
        <taxon>Platyhelminthes</taxon>
        <taxon>Cestoda</taxon>
        <taxon>Eucestoda</taxon>
        <taxon>Diphyllobothriidea</taxon>
        <taxon>Diphyllobothriidae</taxon>
        <taxon>Dibothriocephalus</taxon>
    </lineage>
</organism>
<dbReference type="AlphaFoldDB" id="A0A3P7L610"/>
<reference evidence="1 2" key="1">
    <citation type="submission" date="2018-11" db="EMBL/GenBank/DDBJ databases">
        <authorList>
            <consortium name="Pathogen Informatics"/>
        </authorList>
    </citation>
    <scope>NUCLEOTIDE SEQUENCE [LARGE SCALE GENOMIC DNA]</scope>
</reference>
<dbReference type="Proteomes" id="UP000281553">
    <property type="component" value="Unassembled WGS sequence"/>
</dbReference>
<evidence type="ECO:0000313" key="2">
    <source>
        <dbReference type="Proteomes" id="UP000281553"/>
    </source>
</evidence>
<name>A0A3P7L610_DIBLA</name>
<sequence>MEMGMHETFTALVELTNLQEQRRLACGPESEEWTAPQLRDQVEKLQLIRDCLVEVEIARLSADYDAVFRGYLRLLRALGRKNSAENESEEADKWLVEYFLEKFLRSTREVTISLENMVTKEGQGENYELQMKLELSKQRAAEALFHVANFAFNDAEKLSESLLCLAEFNEPNMDQKACDHKLTLLTEACALAKKGEDLL</sequence>